<organism evidence="1">
    <name type="scientific">Erythrolobus madagascarensis</name>
    <dbReference type="NCBI Taxonomy" id="708628"/>
    <lineage>
        <taxon>Eukaryota</taxon>
        <taxon>Rhodophyta</taxon>
        <taxon>Bangiophyceae</taxon>
        <taxon>Porphyridiales</taxon>
        <taxon>Porphyridiaceae</taxon>
        <taxon>Erythrolobus</taxon>
    </lineage>
</organism>
<evidence type="ECO:0000313" key="1">
    <source>
        <dbReference type="EMBL" id="CAD8727086.1"/>
    </source>
</evidence>
<dbReference type="AlphaFoldDB" id="A0A7S0XK06"/>
<protein>
    <submittedName>
        <fullName evidence="1">Uncharacterized protein</fullName>
    </submittedName>
</protein>
<proteinExistence type="predicted"/>
<accession>A0A7S0XK06</accession>
<dbReference type="EMBL" id="HBFE01004931">
    <property type="protein sequence ID" value="CAD8727086.1"/>
    <property type="molecule type" value="Transcribed_RNA"/>
</dbReference>
<name>A0A7S0XK06_9RHOD</name>
<reference evidence="1" key="1">
    <citation type="submission" date="2021-01" db="EMBL/GenBank/DDBJ databases">
        <authorList>
            <person name="Corre E."/>
            <person name="Pelletier E."/>
            <person name="Niang G."/>
            <person name="Scheremetjew M."/>
            <person name="Finn R."/>
            <person name="Kale V."/>
            <person name="Holt S."/>
            <person name="Cochrane G."/>
            <person name="Meng A."/>
            <person name="Brown T."/>
            <person name="Cohen L."/>
        </authorList>
    </citation>
    <scope>NUCLEOTIDE SEQUENCE</scope>
    <source>
        <strain evidence="1">CCMP3276</strain>
    </source>
</reference>
<gene>
    <name evidence="1" type="ORF">EMAD1354_LOCUS3167</name>
</gene>
<sequence length="452" mass="49989">MAEGKAPGLMVQEAVDAAQNVMKNVGSAVNELSSNAGATLNGLTTNSGSVLNDLSQNFGNAKQEIMKNAEVVIGEVSTRVGKVRMPALPKNLPKMSPIEFPQIELPPMQLPRFDLEQAALEKEERNKVRALFWRLVDARRLVCNRNGVVGSLCRGGHKALWHADGEVVNLATGAEIAKIEGVEFTEMLRPWHRVTVAEEQDAAALQTGKEETDGGASATSVLRASLVSRKLLVFKSPQDGSYMSEFRIRPRASAHQVDAMMIPYQQLDFEVTPAGKPDQDAAGTSNLYKLHVNVQFNERDTIRTVRHELPSSAQFGRSRQLRHFARFVQPARGSRGGEAASWERYDFIRTENLELMSVWTRVGACPSWYGRGRCAYTLRSAVVPRADSKRLPSALVAHLKEFHETYLRGVEGQKELEELQAGKMRLPVEYDSDPKHNKGAKNSGSRAIFKLG</sequence>